<dbReference type="PANTHER" id="PTHR30061:SF50">
    <property type="entry name" value="MALTOSE_MALTODEXTRIN-BINDING PERIPLASMIC PROTEIN"/>
    <property type="match status" value="1"/>
</dbReference>
<evidence type="ECO:0000313" key="6">
    <source>
        <dbReference type="Proteomes" id="UP000307380"/>
    </source>
</evidence>
<evidence type="ECO:0000256" key="4">
    <source>
        <dbReference type="SAM" id="SignalP"/>
    </source>
</evidence>
<organism evidence="5 6">
    <name type="scientific">Orlajensenia flava</name>
    <dbReference type="NCBI Taxonomy" id="2565934"/>
    <lineage>
        <taxon>Bacteria</taxon>
        <taxon>Bacillati</taxon>
        <taxon>Actinomycetota</taxon>
        <taxon>Actinomycetes</taxon>
        <taxon>Micrococcales</taxon>
        <taxon>Microbacteriaceae</taxon>
        <taxon>Orlajensenia</taxon>
    </lineage>
</organism>
<dbReference type="RefSeq" id="WP_136424674.1">
    <property type="nucleotide sequence ID" value="NZ_OZ241748.1"/>
</dbReference>
<dbReference type="Gene3D" id="3.40.190.10">
    <property type="entry name" value="Periplasmic binding protein-like II"/>
    <property type="match status" value="1"/>
</dbReference>
<dbReference type="GO" id="GO:0015768">
    <property type="term" value="P:maltose transport"/>
    <property type="evidence" value="ECO:0007669"/>
    <property type="project" value="TreeGrafter"/>
</dbReference>
<dbReference type="InterPro" id="IPR006059">
    <property type="entry name" value="SBP"/>
</dbReference>
<evidence type="ECO:0000256" key="2">
    <source>
        <dbReference type="ARBA" id="ARBA00022448"/>
    </source>
</evidence>
<dbReference type="Pfam" id="PF01547">
    <property type="entry name" value="SBP_bac_1"/>
    <property type="match status" value="1"/>
</dbReference>
<dbReference type="GO" id="GO:0042956">
    <property type="term" value="P:maltodextrin transmembrane transport"/>
    <property type="evidence" value="ECO:0007669"/>
    <property type="project" value="TreeGrafter"/>
</dbReference>
<comment type="caution">
    <text evidence="5">The sequence shown here is derived from an EMBL/GenBank/DDBJ whole genome shotgun (WGS) entry which is preliminary data.</text>
</comment>
<dbReference type="GO" id="GO:0055052">
    <property type="term" value="C:ATP-binding cassette (ABC) transporter complex, substrate-binding subunit-containing"/>
    <property type="evidence" value="ECO:0007669"/>
    <property type="project" value="TreeGrafter"/>
</dbReference>
<keyword evidence="3 4" id="KW-0732">Signal</keyword>
<keyword evidence="6" id="KW-1185">Reference proteome</keyword>
<accession>A0A4S4FUS3</accession>
<keyword evidence="2" id="KW-0813">Transport</keyword>
<evidence type="ECO:0000256" key="1">
    <source>
        <dbReference type="ARBA" id="ARBA00008520"/>
    </source>
</evidence>
<dbReference type="EMBL" id="SSSN01000007">
    <property type="protein sequence ID" value="THG34038.1"/>
    <property type="molecule type" value="Genomic_DNA"/>
</dbReference>
<dbReference type="SUPFAM" id="SSF53850">
    <property type="entry name" value="Periplasmic binding protein-like II"/>
    <property type="match status" value="1"/>
</dbReference>
<evidence type="ECO:0000313" key="5">
    <source>
        <dbReference type="EMBL" id="THG34038.1"/>
    </source>
</evidence>
<gene>
    <name evidence="5" type="ORF">E6C70_11515</name>
</gene>
<proteinExistence type="inferred from homology"/>
<dbReference type="Proteomes" id="UP000307380">
    <property type="component" value="Unassembled WGS sequence"/>
</dbReference>
<dbReference type="GO" id="GO:1901982">
    <property type="term" value="F:maltose binding"/>
    <property type="evidence" value="ECO:0007669"/>
    <property type="project" value="TreeGrafter"/>
</dbReference>
<evidence type="ECO:0000256" key="3">
    <source>
        <dbReference type="ARBA" id="ARBA00022729"/>
    </source>
</evidence>
<dbReference type="AlphaFoldDB" id="A0A4S4FUS3"/>
<name>A0A4S4FUS3_9MICO</name>
<protein>
    <submittedName>
        <fullName evidence="5">Sugar ABC transporter substrate-binding protein</fullName>
    </submittedName>
</protein>
<dbReference type="OrthoDB" id="2509690at2"/>
<feature type="signal peptide" evidence="4">
    <location>
        <begin position="1"/>
        <end position="29"/>
    </location>
</feature>
<sequence length="435" mass="45446">MAPLTLAKGRRRAVLGLAATAAASALLLAGCSADTSSSSSGKPDDGTKLTMWARPDNGPTAQLLVDEYNKTHKNVVKLTLVPSASFQAKVGAAAGSGGLPDILGADVVYSPNYVKQGLYKDITSAVKGLPYYDSLSHAHTDATTLDGKIYGTPLVVDSSLIIYNKDLFTKAGLDPEQGPSSFDEIYTDAKAIRDKVGGDTYGFYFGGNCAGCNAYTMFPYAVAAGSPPFTDDGKKGDFDSKAMTATLDLYKKMYDEGIIPASAKEEDGSSWTTAFNAGQIGILPVGTFDFGNLAKANFDWGVAGLPAPDGGKTATFVGGDVAGITKDSKHYAQALDFLKWTLGKDAQVNVLAKSGNLPSRVDLADNEYSSKDPRIVQTIKGLATGYTPSSIAYGAVINAPTGPWSTLVRDYVFNGKTDAVAAGQKAIQAGIDQAK</sequence>
<reference evidence="5 6" key="1">
    <citation type="submission" date="2019-04" db="EMBL/GenBank/DDBJ databases">
        <authorList>
            <person name="Jiang L."/>
        </authorList>
    </citation>
    <scope>NUCLEOTIDE SEQUENCE [LARGE SCALE GENOMIC DNA]</scope>
    <source>
        <strain evidence="5 6">YIM 131861</strain>
    </source>
</reference>
<dbReference type="CDD" id="cd13585">
    <property type="entry name" value="PBP2_TMBP_like"/>
    <property type="match status" value="1"/>
</dbReference>
<dbReference type="PANTHER" id="PTHR30061">
    <property type="entry name" value="MALTOSE-BINDING PERIPLASMIC PROTEIN"/>
    <property type="match status" value="1"/>
</dbReference>
<comment type="similarity">
    <text evidence="1">Belongs to the bacterial solute-binding protein 1 family.</text>
</comment>
<feature type="chain" id="PRO_5038983719" evidence="4">
    <location>
        <begin position="30"/>
        <end position="435"/>
    </location>
</feature>